<dbReference type="InterPro" id="IPR031766">
    <property type="entry name" value="RRM_occluded"/>
</dbReference>
<evidence type="ECO:0000256" key="4">
    <source>
        <dbReference type="SAM" id="MobiDB-lite"/>
    </source>
</evidence>
<dbReference type="SMART" id="SM00360">
    <property type="entry name" value="RRM"/>
    <property type="match status" value="4"/>
</dbReference>
<dbReference type="CDD" id="cd12296">
    <property type="entry name" value="RRM1_Prp24"/>
    <property type="match status" value="1"/>
</dbReference>
<dbReference type="GO" id="GO:0010468">
    <property type="term" value="P:regulation of gene expression"/>
    <property type="evidence" value="ECO:0007669"/>
    <property type="project" value="TreeGrafter"/>
</dbReference>
<dbReference type="OrthoDB" id="360390at2759"/>
<keyword evidence="7" id="KW-1185">Reference proteome</keyword>
<dbReference type="InterPro" id="IPR035979">
    <property type="entry name" value="RBD_domain_sf"/>
</dbReference>
<evidence type="ECO:0000259" key="5">
    <source>
        <dbReference type="PROSITE" id="PS50102"/>
    </source>
</evidence>
<dbReference type="AlphaFoldDB" id="A0A9P0QRQ1"/>
<feature type="region of interest" description="Disordered" evidence="4">
    <location>
        <begin position="511"/>
        <end position="544"/>
    </location>
</feature>
<feature type="region of interest" description="Disordered" evidence="4">
    <location>
        <begin position="899"/>
        <end position="928"/>
    </location>
</feature>
<dbReference type="EMBL" id="CAKXYY010000009">
    <property type="protein sequence ID" value="CAH2353176.1"/>
    <property type="molecule type" value="Genomic_DNA"/>
</dbReference>
<dbReference type="InterPro" id="IPR034397">
    <property type="entry name" value="Prp24_RRM1"/>
</dbReference>
<proteinExistence type="predicted"/>
<feature type="domain" description="RRM" evidence="5">
    <location>
        <begin position="819"/>
        <end position="886"/>
    </location>
</feature>
<dbReference type="Gene3D" id="1.25.40.10">
    <property type="entry name" value="Tetratricopeptide repeat domain"/>
    <property type="match status" value="2"/>
</dbReference>
<sequence length="928" mass="106772">MSESNMAVHSPVDPFDADSHSKYISSIRLLESSSPSFHEHLANAYLKKLEHFVLSPIEYTQWMDDVNKLEDIEQQKTFLLKIYSYIVKDYSVVEYWKPYLELAISCEDLHLIDEASLNSLFEEALYDTVYDYQNTSKIWKIIISYYEAKLQDDDLFSKLVGLHKRRLSYPHETLDESFQDFSSFISNNDPKNYSKHMPLVNKVYSRSKRQQRYYEIHELKISKDPSNINLWLEYLQAVCEYANGDIQKMNTLFARATYSVDNIQIWLSYLYVIYDPKNKFSKSQTETFLTNFVRKYPESPLSHAEYIRNCLEFVEGGYQKFLSARNRVNSSNLMEASAYDEWKILALSILTSETSITRTGENLDIVDLLYADIGSFVEFAITKNNDGFHTVEKTSIVIFEELEDLESCISILDRLLKNFRDQSDIWLYVCERQKKYGTPVEQIAQILEFAIENPTSLDWPEKIIQEWLSMKQLNFDLEEYKRSLLKANSAFTLVNLERIKRQEVAEQIIEESIEKKRPHDEEPDEQSKRQKPSESKEQARNREEFTVRVTNLPNDITEKRVSQLFKDCGEIREIKLIEVENELPQATVEFSSEKELLAAVTKNLKMIGEQVVNVFRAVVSTVWITNFPPSMGHGDLENYFGSIGKVVSIRFPSLKYNNTRRFGYVEYATAELANHAVTTFDGNELKDELDGKTYRLVVKISKPEDKLKRKDNAVYESREIFIQNLDFKKVSKDVLEKEFTEYGDIERIVLPAPKQHANDKGTSKNLNSGFGFITFKSAVSATNSLAKNGQVIMDRKVQVSIAQPKKDIPHKELKFDFARTISILNLSDTINQEQVNKFAGVVGRISKIDLRPQENAALVEFEEVADSGKASLILAGKVIEGKPVEIGTYFDLKKKVNTGGGGAGAAAGDKPKLMMPASVAKRRKKKQE</sequence>
<comment type="subcellular location">
    <subcellularLocation>
        <location evidence="1">Nucleus</location>
    </subcellularLocation>
</comment>
<dbReference type="InterPro" id="IPR012677">
    <property type="entry name" value="Nucleotide-bd_a/b_plait_sf"/>
</dbReference>
<dbReference type="Proteomes" id="UP000837801">
    <property type="component" value="Unassembled WGS sequence"/>
</dbReference>
<evidence type="ECO:0000256" key="1">
    <source>
        <dbReference type="ARBA" id="ARBA00004123"/>
    </source>
</evidence>
<dbReference type="SUPFAM" id="SSF54928">
    <property type="entry name" value="RNA-binding domain, RBD"/>
    <property type="match status" value="2"/>
</dbReference>
<dbReference type="GO" id="GO:0005654">
    <property type="term" value="C:nucleoplasm"/>
    <property type="evidence" value="ECO:0007669"/>
    <property type="project" value="TreeGrafter"/>
</dbReference>
<dbReference type="PROSITE" id="PS50102">
    <property type="entry name" value="RRM"/>
    <property type="match status" value="4"/>
</dbReference>
<keyword evidence="3" id="KW-0694">RNA-binding</keyword>
<dbReference type="InterPro" id="IPR000504">
    <property type="entry name" value="RRM_dom"/>
</dbReference>
<dbReference type="InterPro" id="IPR011990">
    <property type="entry name" value="TPR-like_helical_dom_sf"/>
</dbReference>
<feature type="domain" description="RRM" evidence="5">
    <location>
        <begin position="718"/>
        <end position="804"/>
    </location>
</feature>
<evidence type="ECO:0000256" key="2">
    <source>
        <dbReference type="ARBA" id="ARBA00023242"/>
    </source>
</evidence>
<evidence type="ECO:0000313" key="6">
    <source>
        <dbReference type="EMBL" id="CAH2353176.1"/>
    </source>
</evidence>
<dbReference type="Pfam" id="PF00076">
    <property type="entry name" value="RRM_1"/>
    <property type="match status" value="3"/>
</dbReference>
<dbReference type="GO" id="GO:0000785">
    <property type="term" value="C:chromatin"/>
    <property type="evidence" value="ECO:0007669"/>
    <property type="project" value="TreeGrafter"/>
</dbReference>
<dbReference type="SUPFAM" id="SSF48452">
    <property type="entry name" value="TPR-like"/>
    <property type="match status" value="2"/>
</dbReference>
<name>A0A9P0QRQ1_9ASCO</name>
<organism evidence="6 7">
    <name type="scientific">[Candida] railenensis</name>
    <dbReference type="NCBI Taxonomy" id="45579"/>
    <lineage>
        <taxon>Eukaryota</taxon>
        <taxon>Fungi</taxon>
        <taxon>Dikarya</taxon>
        <taxon>Ascomycota</taxon>
        <taxon>Saccharomycotina</taxon>
        <taxon>Pichiomycetes</taxon>
        <taxon>Debaryomycetaceae</taxon>
        <taxon>Kurtzmaniella</taxon>
    </lineage>
</organism>
<feature type="domain" description="RRM" evidence="5">
    <location>
        <begin position="545"/>
        <end position="619"/>
    </location>
</feature>
<evidence type="ECO:0000256" key="3">
    <source>
        <dbReference type="PROSITE-ProRule" id="PRU00176"/>
    </source>
</evidence>
<dbReference type="GO" id="GO:0003723">
    <property type="term" value="F:RNA binding"/>
    <property type="evidence" value="ECO:0007669"/>
    <property type="project" value="UniProtKB-UniRule"/>
</dbReference>
<evidence type="ECO:0000313" key="7">
    <source>
        <dbReference type="Proteomes" id="UP000837801"/>
    </source>
</evidence>
<gene>
    <name evidence="6" type="ORF">CLIB1423_09S04500</name>
</gene>
<dbReference type="PANTHER" id="PTHR48033:SF10">
    <property type="entry name" value="RNA-BINDING PROTEIN SQUID"/>
    <property type="match status" value="1"/>
</dbReference>
<dbReference type="Pfam" id="PF16842">
    <property type="entry name" value="RRM_occluded"/>
    <property type="match status" value="1"/>
</dbReference>
<comment type="caution">
    <text evidence="6">The sequence shown here is derived from an EMBL/GenBank/DDBJ whole genome shotgun (WGS) entry which is preliminary data.</text>
</comment>
<dbReference type="Gene3D" id="3.30.70.330">
    <property type="match status" value="4"/>
</dbReference>
<keyword evidence="2" id="KW-0539">Nucleus</keyword>
<feature type="compositionally biased region" description="Basic and acidic residues" evidence="4">
    <location>
        <begin position="512"/>
        <end position="544"/>
    </location>
</feature>
<accession>A0A9P0QRQ1</accession>
<feature type="domain" description="RRM" evidence="5">
    <location>
        <begin position="620"/>
        <end position="703"/>
    </location>
</feature>
<reference evidence="6" key="1">
    <citation type="submission" date="2022-03" db="EMBL/GenBank/DDBJ databases">
        <authorList>
            <person name="Legras J.-L."/>
            <person name="Devillers H."/>
            <person name="Grondin C."/>
        </authorList>
    </citation>
    <scope>NUCLEOTIDE SEQUENCE</scope>
    <source>
        <strain evidence="6">CLIB 1423</strain>
    </source>
</reference>
<dbReference type="PANTHER" id="PTHR48033">
    <property type="entry name" value="RNA-BINDING (RRM/RBD/RNP MOTIFS) FAMILY PROTEIN"/>
    <property type="match status" value="1"/>
</dbReference>
<protein>
    <recommendedName>
        <fullName evidence="5">RRM domain-containing protein</fullName>
    </recommendedName>
</protein>